<reference evidence="7 8" key="1">
    <citation type="submission" date="2022-05" db="EMBL/GenBank/DDBJ databases">
        <title>Sporolactobacillus sp nov CPB3-1, isolated from tree bark (Mangifera indica L.).</title>
        <authorList>
            <person name="Phuengjayaem S."/>
            <person name="Tanasupawat S."/>
        </authorList>
    </citation>
    <scope>NUCLEOTIDE SEQUENCE [LARGE SCALE GENOMIC DNA]</scope>
    <source>
        <strain evidence="7 8">CPB3-1</strain>
    </source>
</reference>
<feature type="transmembrane region" description="Helical" evidence="6">
    <location>
        <begin position="259"/>
        <end position="280"/>
    </location>
</feature>
<evidence type="ECO:0000256" key="2">
    <source>
        <dbReference type="ARBA" id="ARBA00022475"/>
    </source>
</evidence>
<keyword evidence="3 6" id="KW-0812">Transmembrane</keyword>
<name>A0ABT0M9K5_9BACL</name>
<dbReference type="InterPro" id="IPR050833">
    <property type="entry name" value="Poly_Biosynth_Transport"/>
</dbReference>
<feature type="transmembrane region" description="Helical" evidence="6">
    <location>
        <begin position="119"/>
        <end position="140"/>
    </location>
</feature>
<evidence type="ECO:0000256" key="4">
    <source>
        <dbReference type="ARBA" id="ARBA00022989"/>
    </source>
</evidence>
<feature type="transmembrane region" description="Helical" evidence="6">
    <location>
        <begin position="87"/>
        <end position="107"/>
    </location>
</feature>
<dbReference type="RefSeq" id="WP_249099748.1">
    <property type="nucleotide sequence ID" value="NZ_JAMAST010000004.1"/>
</dbReference>
<feature type="transmembrane region" description="Helical" evidence="6">
    <location>
        <begin position="20"/>
        <end position="40"/>
    </location>
</feature>
<evidence type="ECO:0000313" key="7">
    <source>
        <dbReference type="EMBL" id="MCL1631556.1"/>
    </source>
</evidence>
<feature type="transmembrane region" description="Helical" evidence="6">
    <location>
        <begin position="152"/>
        <end position="174"/>
    </location>
</feature>
<feature type="transmembrane region" description="Helical" evidence="6">
    <location>
        <begin position="301"/>
        <end position="324"/>
    </location>
</feature>
<dbReference type="Proteomes" id="UP001203004">
    <property type="component" value="Unassembled WGS sequence"/>
</dbReference>
<evidence type="ECO:0000313" key="8">
    <source>
        <dbReference type="Proteomes" id="UP001203004"/>
    </source>
</evidence>
<evidence type="ECO:0000256" key="3">
    <source>
        <dbReference type="ARBA" id="ARBA00022692"/>
    </source>
</evidence>
<comment type="caution">
    <text evidence="7">The sequence shown here is derived from an EMBL/GenBank/DDBJ whole genome shotgun (WGS) entry which is preliminary data.</text>
</comment>
<proteinExistence type="predicted"/>
<feature type="transmembrane region" description="Helical" evidence="6">
    <location>
        <begin position="388"/>
        <end position="408"/>
    </location>
</feature>
<feature type="transmembrane region" description="Helical" evidence="6">
    <location>
        <begin position="219"/>
        <end position="239"/>
    </location>
</feature>
<gene>
    <name evidence="7" type="ORF">M3N64_06285</name>
</gene>
<comment type="subcellular location">
    <subcellularLocation>
        <location evidence="1">Cell membrane</location>
        <topology evidence="1">Multi-pass membrane protein</topology>
    </subcellularLocation>
</comment>
<feature type="transmembrane region" description="Helical" evidence="6">
    <location>
        <begin position="330"/>
        <end position="355"/>
    </location>
</feature>
<dbReference type="InterPro" id="IPR002797">
    <property type="entry name" value="Polysacc_synth"/>
</dbReference>
<sequence length="472" mass="53594">MKRPEKTMNVLFKKLVGFSLGPIIGALISFITIPITTYYINPAEYGKASMFLLFQNIVGTFLFLGIDQAYTREYHGTADKTRLLQNALLLPLLLALLVLLMTLIFPAPLAHLLFGHRNAVIPTRLFGVMTVFIVLERFLMLSVRMRERAFEYSLLAILTKFFVLLFTVVFIIFIRRDFLTVVYSTVFGQIIGDLWLFWRYRRLLNPKAFRADRRLLKTLIVFGLPIVVATSLSSLLGGLDRIALRLWSDFNQIGIFSATLKIAAVLSVFQSGFTGFWVPIAYRWYAEARPVSYFERVSETVLLAMSLLAVSIFIFKEAIVFLLSSNYNGAQYLVGLLCLQPLIYTISETTCLGIVFSKRSYLNIWVGLCALTPAVLLDVLLVPSFGAAGAAIASAIAYLFFFAARTFLSAKYWTAFPVGRHYLVFMILLAAAFINLLPRSWILFINLIVLFLILAVQQKTIRMLWRFWKNGN</sequence>
<feature type="transmembrane region" description="Helical" evidence="6">
    <location>
        <begin position="362"/>
        <end position="382"/>
    </location>
</feature>
<keyword evidence="2" id="KW-1003">Cell membrane</keyword>
<dbReference type="Pfam" id="PF01943">
    <property type="entry name" value="Polysacc_synt"/>
    <property type="match status" value="1"/>
</dbReference>
<dbReference type="PANTHER" id="PTHR30250:SF11">
    <property type="entry name" value="O-ANTIGEN TRANSPORTER-RELATED"/>
    <property type="match status" value="1"/>
</dbReference>
<keyword evidence="5 6" id="KW-0472">Membrane</keyword>
<dbReference type="PANTHER" id="PTHR30250">
    <property type="entry name" value="PST FAMILY PREDICTED COLANIC ACID TRANSPORTER"/>
    <property type="match status" value="1"/>
</dbReference>
<feature type="transmembrane region" description="Helical" evidence="6">
    <location>
        <begin position="180"/>
        <end position="198"/>
    </location>
</feature>
<feature type="transmembrane region" description="Helical" evidence="6">
    <location>
        <begin position="440"/>
        <end position="456"/>
    </location>
</feature>
<organism evidence="7 8">
    <name type="scientific">Sporolactobacillus mangiferae</name>
    <dbReference type="NCBI Taxonomy" id="2940498"/>
    <lineage>
        <taxon>Bacteria</taxon>
        <taxon>Bacillati</taxon>
        <taxon>Bacillota</taxon>
        <taxon>Bacilli</taxon>
        <taxon>Bacillales</taxon>
        <taxon>Sporolactobacillaceae</taxon>
        <taxon>Sporolactobacillus</taxon>
    </lineage>
</organism>
<dbReference type="EMBL" id="JAMAST010000004">
    <property type="protein sequence ID" value="MCL1631556.1"/>
    <property type="molecule type" value="Genomic_DNA"/>
</dbReference>
<evidence type="ECO:0000256" key="5">
    <source>
        <dbReference type="ARBA" id="ARBA00023136"/>
    </source>
</evidence>
<evidence type="ECO:0000256" key="6">
    <source>
        <dbReference type="SAM" id="Phobius"/>
    </source>
</evidence>
<keyword evidence="4 6" id="KW-1133">Transmembrane helix</keyword>
<protein>
    <submittedName>
        <fullName evidence="7">Lipopolysaccharide biosynthesis protein</fullName>
    </submittedName>
</protein>
<accession>A0ABT0M9K5</accession>
<keyword evidence="8" id="KW-1185">Reference proteome</keyword>
<feature type="transmembrane region" description="Helical" evidence="6">
    <location>
        <begin position="415"/>
        <end position="434"/>
    </location>
</feature>
<feature type="transmembrane region" description="Helical" evidence="6">
    <location>
        <begin position="46"/>
        <end position="66"/>
    </location>
</feature>
<evidence type="ECO:0000256" key="1">
    <source>
        <dbReference type="ARBA" id="ARBA00004651"/>
    </source>
</evidence>